<dbReference type="InterPro" id="IPR056822">
    <property type="entry name" value="TEN_NHL"/>
</dbReference>
<evidence type="ECO:0000313" key="2">
    <source>
        <dbReference type="EMBL" id="QHQ60821.1"/>
    </source>
</evidence>
<dbReference type="PANTHER" id="PTHR46388:SF2">
    <property type="entry name" value="NHL REPEAT-CONTAINING PROTEIN 2"/>
    <property type="match status" value="1"/>
</dbReference>
<evidence type="ECO:0000259" key="1">
    <source>
        <dbReference type="Pfam" id="PF25021"/>
    </source>
</evidence>
<dbReference type="SUPFAM" id="SSF101898">
    <property type="entry name" value="NHL repeat"/>
    <property type="match status" value="1"/>
</dbReference>
<feature type="domain" description="Teneurin NHL" evidence="1">
    <location>
        <begin position="133"/>
        <end position="187"/>
    </location>
</feature>
<dbReference type="RefSeq" id="WP_161837651.1">
    <property type="nucleotide sequence ID" value="NZ_CP048000.1"/>
</dbReference>
<dbReference type="AlphaFoldDB" id="A0A6P1TLD2"/>
<dbReference type="Gene3D" id="2.120.10.30">
    <property type="entry name" value="TolB, C-terminal domain"/>
    <property type="match status" value="3"/>
</dbReference>
<dbReference type="EMBL" id="CP048000">
    <property type="protein sequence ID" value="QHQ60821.1"/>
    <property type="molecule type" value="Genomic_DNA"/>
</dbReference>
<keyword evidence="3" id="KW-1185">Reference proteome</keyword>
<protein>
    <recommendedName>
        <fullName evidence="1">Teneurin NHL domain-containing protein</fullName>
    </recommendedName>
</protein>
<organism evidence="2 3">
    <name type="scientific">Anaerocolumna sedimenticola</name>
    <dbReference type="NCBI Taxonomy" id="2696063"/>
    <lineage>
        <taxon>Bacteria</taxon>
        <taxon>Bacillati</taxon>
        <taxon>Bacillota</taxon>
        <taxon>Clostridia</taxon>
        <taxon>Lachnospirales</taxon>
        <taxon>Lachnospiraceae</taxon>
        <taxon>Anaerocolumna</taxon>
    </lineage>
</organism>
<dbReference type="Proteomes" id="UP000464314">
    <property type="component" value="Chromosome"/>
</dbReference>
<evidence type="ECO:0000313" key="3">
    <source>
        <dbReference type="Proteomes" id="UP000464314"/>
    </source>
</evidence>
<reference evidence="2 3" key="1">
    <citation type="submission" date="2020-01" db="EMBL/GenBank/DDBJ databases">
        <title>Genome analysis of Anaerocolumna sp. CBA3638.</title>
        <authorList>
            <person name="Kim J."/>
            <person name="Roh S.W."/>
        </authorList>
    </citation>
    <scope>NUCLEOTIDE SEQUENCE [LARGE SCALE GENOMIC DNA]</scope>
    <source>
        <strain evidence="2 3">CBA3638</strain>
    </source>
</reference>
<dbReference type="KEGG" id="anr:Ana3638_08620"/>
<dbReference type="PANTHER" id="PTHR46388">
    <property type="entry name" value="NHL REPEAT-CONTAINING PROTEIN 2"/>
    <property type="match status" value="1"/>
</dbReference>
<sequence length="358" mass="38563">MHEIKYTYGIIYSFAGTGKAGYSGDGEKADLAQLNGPAGLAIDKDDNIYIAEIHNSTIRKVDAITNHITTVAGCGLQGFNGDGGLAIHAKLNGPEGVFVDEFENIYIADTYNQRIRRVDGRTGIITTIAGCGDAGYNGDGIKACDAMLNSPAGVVVDKMGNVYFNDYRNDRVRKVDLDGIISTFAGTGTKGYSGDGEIADKAQINDVYGLGIDKYDNIYVMDSLNFAVRRIDAETKVIKTIVGKGIPGPITEFESVLSSYIGRVVHEKGTIGMEAPHAVEVSSDGIIIIADTGHYRIRAIDLKHDIVYTIAGNGEKGCSGNNMKALNANLCVHGLRMDSANNLYFNDFENHVVRVVRF</sequence>
<dbReference type="InterPro" id="IPR011042">
    <property type="entry name" value="6-blade_b-propeller_TolB-like"/>
</dbReference>
<proteinExistence type="predicted"/>
<dbReference type="Pfam" id="PF25021">
    <property type="entry name" value="TEN_NHL"/>
    <property type="match status" value="1"/>
</dbReference>
<gene>
    <name evidence="2" type="ORF">Ana3638_08620</name>
</gene>
<accession>A0A6P1TLD2</accession>
<name>A0A6P1TLD2_9FIRM</name>